<dbReference type="SUPFAM" id="SSF111321">
    <property type="entry name" value="AF1104-like"/>
    <property type="match status" value="1"/>
</dbReference>
<dbReference type="AlphaFoldDB" id="A0A0X3PQT4"/>
<dbReference type="InterPro" id="IPR039763">
    <property type="entry name" value="ARMT1"/>
</dbReference>
<dbReference type="PANTHER" id="PTHR12260">
    <property type="entry name" value="DAMAGE-CONTROL PHOSPHATASE ARMT1"/>
    <property type="match status" value="1"/>
</dbReference>
<comment type="catalytic activity">
    <reaction evidence="1 10">
        <text>L-glutamyl-[protein] + S-adenosyl-L-methionine = [protein]-L-glutamate 5-O-methyl ester + S-adenosyl-L-homocysteine</text>
        <dbReference type="Rhea" id="RHEA:24452"/>
        <dbReference type="Rhea" id="RHEA-COMP:10208"/>
        <dbReference type="Rhea" id="RHEA-COMP:10311"/>
        <dbReference type="ChEBI" id="CHEBI:29973"/>
        <dbReference type="ChEBI" id="CHEBI:57856"/>
        <dbReference type="ChEBI" id="CHEBI:59789"/>
        <dbReference type="ChEBI" id="CHEBI:82795"/>
    </reaction>
</comment>
<sequence>MCIGDRILPPKLFAGNSAFALATIKERMPVILVRTLDDLNKNITKYGNPENNFEDAKLVIHRLSKLRYELVTNKPFATLFPEPACSDIDQWNSEIARLEEGQNTAFSAPWLFTECYMYRRIMNIVSQSLPSFDPFTERKLEGFKNSRRLIASMIACLDQTLANTEEGQPADRLKFYLACSLWSNEFDLSLSAGNTQVENSEGGVNHLRQDVLLRLQNNMAVDELDDIVRSWLSWEPATVALVMDNTGPEMVADLILAEYLLCSHLAERVVFYPKALPWFVSDVTPKDLDWFLVEGLPSIANAGEVEPKVFESISGWAEKWRRRFENGSFSTISHPFWTLPLGYNHLRSTAPELFRSLTQEASVTIFKVCSFLSDLFHGSSRPVYH</sequence>
<comment type="domain">
    <text evidence="10">Subfamily III proteins have a conserved RTxK motif about 40-50 residues from the C-terminus; the threonine may be replaced by serine or cysteine.</text>
</comment>
<comment type="cofactor">
    <cofactor evidence="10">
        <name>Mn(2+)</name>
        <dbReference type="ChEBI" id="CHEBI:29035"/>
    </cofactor>
    <cofactor evidence="10">
        <name>Ni(2+)</name>
        <dbReference type="ChEBI" id="CHEBI:49786"/>
    </cofactor>
</comment>
<evidence type="ECO:0000256" key="3">
    <source>
        <dbReference type="ARBA" id="ARBA00009519"/>
    </source>
</evidence>
<feature type="domain" description="Damage-control phosphatase ARMT1-like metal-binding" evidence="11">
    <location>
        <begin position="23"/>
        <end position="367"/>
    </location>
</feature>
<name>A0A0X3PQT4_SCHSO</name>
<evidence type="ECO:0000256" key="6">
    <source>
        <dbReference type="ARBA" id="ARBA00022801"/>
    </source>
</evidence>
<accession>A0A0X3PQT4</accession>
<reference evidence="12" key="1">
    <citation type="submission" date="2016-01" db="EMBL/GenBank/DDBJ databases">
        <title>Reference transcriptome for the parasite Schistocephalus solidus: insights into the molecular evolution of parasitism.</title>
        <authorList>
            <person name="Hebert F.O."/>
            <person name="Grambauer S."/>
            <person name="Barber I."/>
            <person name="Landry C.R."/>
            <person name="Aubin-Horth N."/>
        </authorList>
    </citation>
    <scope>NUCLEOTIDE SEQUENCE</scope>
</reference>
<dbReference type="EC" id="2.1.1.-" evidence="10"/>
<evidence type="ECO:0000256" key="1">
    <source>
        <dbReference type="ARBA" id="ARBA00000807"/>
    </source>
</evidence>
<organism evidence="12">
    <name type="scientific">Schistocephalus solidus</name>
    <name type="common">Tapeworm</name>
    <dbReference type="NCBI Taxonomy" id="70667"/>
    <lineage>
        <taxon>Eukaryota</taxon>
        <taxon>Metazoa</taxon>
        <taxon>Spiralia</taxon>
        <taxon>Lophotrochozoa</taxon>
        <taxon>Platyhelminthes</taxon>
        <taxon>Cestoda</taxon>
        <taxon>Eucestoda</taxon>
        <taxon>Diphyllobothriidea</taxon>
        <taxon>Diphyllobothriidae</taxon>
        <taxon>Schistocephalus</taxon>
    </lineage>
</organism>
<evidence type="ECO:0000256" key="4">
    <source>
        <dbReference type="ARBA" id="ARBA00022596"/>
    </source>
</evidence>
<comment type="function">
    <text evidence="8 10">Metal-dependent phosphatase that shows phosphatase activity against several substrates, including fructose-1-phosphate and fructose-6-phosphate. Its preference for fructose-1-phosphate, a strong glycating agent that causes DNA damage rather than a canonical yeast metabolite, suggests a damage-control function in hexose phosphate metabolism. Has also been shown to have O-methyltransferase activity that methylates glutamate residues of target proteins to form gamma-glutamyl methyl ester residues. Possibly methylates PCNA, suggesting it is involved in the DNA damage response.</text>
</comment>
<evidence type="ECO:0000256" key="5">
    <source>
        <dbReference type="ARBA" id="ARBA00022723"/>
    </source>
</evidence>
<keyword evidence="4" id="KW-0533">Nickel</keyword>
<dbReference type="InterPro" id="IPR036075">
    <property type="entry name" value="ARMT-1-like_metal-bd_sf"/>
</dbReference>
<keyword evidence="5 10" id="KW-0479">Metal-binding</keyword>
<dbReference type="Gene3D" id="3.40.50.10880">
    <property type="entry name" value="Uncharacterised protein PF01937, DUF89, domain 3"/>
    <property type="match status" value="1"/>
</dbReference>
<comment type="similarity">
    <text evidence="3 10">Belongs to the damage-control phosphatase family. Sugar phosphate phosphatase III subfamily.</text>
</comment>
<evidence type="ECO:0000313" key="12">
    <source>
        <dbReference type="EMBL" id="JAP49546.1"/>
    </source>
</evidence>
<keyword evidence="10" id="KW-0808">Transferase</keyword>
<dbReference type="EMBL" id="GEEE01013679">
    <property type="protein sequence ID" value="JAP49546.1"/>
    <property type="molecule type" value="Transcribed_RNA"/>
</dbReference>
<dbReference type="GO" id="GO:0008983">
    <property type="term" value="F:protein-glutamate O-methyltransferase activity"/>
    <property type="evidence" value="ECO:0007669"/>
    <property type="project" value="RHEA"/>
</dbReference>
<dbReference type="GO" id="GO:0103026">
    <property type="term" value="F:fructose-1-phosphatase activity"/>
    <property type="evidence" value="ECO:0007669"/>
    <property type="project" value="RHEA"/>
</dbReference>
<comment type="catalytic activity">
    <reaction evidence="9 10">
        <text>beta-D-fructose 6-phosphate = dihydroxyacetone + D-glyceraldehyde 3-phosphate</text>
        <dbReference type="Rhea" id="RHEA:28002"/>
        <dbReference type="ChEBI" id="CHEBI:16016"/>
        <dbReference type="ChEBI" id="CHEBI:57634"/>
        <dbReference type="ChEBI" id="CHEBI:59776"/>
    </reaction>
</comment>
<keyword evidence="10" id="KW-0489">Methyltransferase</keyword>
<dbReference type="GO" id="GO:0097023">
    <property type="term" value="F:fructose 6-phosphate aldolase activity"/>
    <property type="evidence" value="ECO:0007669"/>
    <property type="project" value="RHEA"/>
</dbReference>
<proteinExistence type="inferred from homology"/>
<evidence type="ECO:0000259" key="11">
    <source>
        <dbReference type="Pfam" id="PF01937"/>
    </source>
</evidence>
<evidence type="ECO:0000256" key="10">
    <source>
        <dbReference type="RuleBase" id="RU367030"/>
    </source>
</evidence>
<dbReference type="GO" id="GO:0005634">
    <property type="term" value="C:nucleus"/>
    <property type="evidence" value="ECO:0007669"/>
    <property type="project" value="TreeGrafter"/>
</dbReference>
<dbReference type="GO" id="GO:0006974">
    <property type="term" value="P:DNA damage response"/>
    <property type="evidence" value="ECO:0007669"/>
    <property type="project" value="TreeGrafter"/>
</dbReference>
<dbReference type="Pfam" id="PF01937">
    <property type="entry name" value="ARMT1-like_dom"/>
    <property type="match status" value="1"/>
</dbReference>
<protein>
    <recommendedName>
        <fullName evidence="10">Sugar phosphate phosphatase</fullName>
        <ecNumber evidence="10">2.1.1.-</ecNumber>
        <ecNumber evidence="10">3.1.3.-</ecNumber>
    </recommendedName>
</protein>
<keyword evidence="7 10" id="KW-0464">Manganese</keyword>
<evidence type="ECO:0000256" key="9">
    <source>
        <dbReference type="ARBA" id="ARBA00048809"/>
    </source>
</evidence>
<evidence type="ECO:0000256" key="8">
    <source>
        <dbReference type="ARBA" id="ARBA00045980"/>
    </source>
</evidence>
<evidence type="ECO:0000256" key="2">
    <source>
        <dbReference type="ARBA" id="ARBA00001326"/>
    </source>
</evidence>
<dbReference type="EC" id="3.1.3.-" evidence="10"/>
<dbReference type="GO" id="GO:0046872">
    <property type="term" value="F:metal ion binding"/>
    <property type="evidence" value="ECO:0007669"/>
    <property type="project" value="UniProtKB-UniRule"/>
</dbReference>
<gene>
    <name evidence="12" type="primary">CF211</name>
    <name evidence="12" type="ORF">TR142637</name>
</gene>
<dbReference type="GO" id="GO:0032259">
    <property type="term" value="P:methylation"/>
    <property type="evidence" value="ECO:0007669"/>
    <property type="project" value="UniProtKB-KW"/>
</dbReference>
<keyword evidence="6 10" id="KW-0378">Hydrolase</keyword>
<dbReference type="InterPro" id="IPR002791">
    <property type="entry name" value="ARMT1-like_metal-bd"/>
</dbReference>
<comment type="catalytic activity">
    <reaction evidence="2 10">
        <text>beta-D-fructose 1-phosphate + H2O = D-fructose + phosphate</text>
        <dbReference type="Rhea" id="RHEA:35603"/>
        <dbReference type="ChEBI" id="CHEBI:15377"/>
        <dbReference type="ChEBI" id="CHEBI:37721"/>
        <dbReference type="ChEBI" id="CHEBI:43474"/>
        <dbReference type="ChEBI" id="CHEBI:138881"/>
    </reaction>
</comment>
<dbReference type="PANTHER" id="PTHR12260:SF6">
    <property type="entry name" value="DAMAGE-CONTROL PHOSPHATASE ARMT1"/>
    <property type="match status" value="1"/>
</dbReference>
<dbReference type="Gene3D" id="1.20.930.60">
    <property type="match status" value="1"/>
</dbReference>
<evidence type="ECO:0000256" key="7">
    <source>
        <dbReference type="ARBA" id="ARBA00023211"/>
    </source>
</evidence>